<dbReference type="InterPro" id="IPR036195">
    <property type="entry name" value="AbfB_ABD_sf"/>
</dbReference>
<dbReference type="Gene3D" id="2.80.10.50">
    <property type="match status" value="1"/>
</dbReference>
<organism evidence="2 3">
    <name type="scientific">Streptomyces davaonensis (strain DSM 101723 / JCM 4913 / KCC S-0913 / 768)</name>
    <dbReference type="NCBI Taxonomy" id="1214101"/>
    <lineage>
        <taxon>Bacteria</taxon>
        <taxon>Bacillati</taxon>
        <taxon>Actinomycetota</taxon>
        <taxon>Actinomycetes</taxon>
        <taxon>Kitasatosporales</taxon>
        <taxon>Streptomycetaceae</taxon>
        <taxon>Streptomyces</taxon>
    </lineage>
</organism>
<gene>
    <name evidence="2" type="ORF">BN159_2379</name>
</gene>
<dbReference type="EMBL" id="HE971709">
    <property type="protein sequence ID" value="CCK26758.1"/>
    <property type="molecule type" value="Genomic_DNA"/>
</dbReference>
<dbReference type="Proteomes" id="UP000008043">
    <property type="component" value="Chromosome"/>
</dbReference>
<dbReference type="AlphaFoldDB" id="K4R0A5"/>
<feature type="domain" description="Alpha-L-arabinofuranosidase B arabinose-binding" evidence="1">
    <location>
        <begin position="63"/>
        <end position="137"/>
    </location>
</feature>
<dbReference type="GO" id="GO:0046556">
    <property type="term" value="F:alpha-L-arabinofuranosidase activity"/>
    <property type="evidence" value="ECO:0007669"/>
    <property type="project" value="InterPro"/>
</dbReference>
<accession>K4R0A5</accession>
<dbReference type="SUPFAM" id="SSF110221">
    <property type="entry name" value="AbfB domain"/>
    <property type="match status" value="2"/>
</dbReference>
<dbReference type="eggNOG" id="COG3940">
    <property type="taxonomic scope" value="Bacteria"/>
</dbReference>
<dbReference type="InterPro" id="IPR007934">
    <property type="entry name" value="AbfB_ABD"/>
</dbReference>
<sequence>MFDLGGRMLRPYAREGTHYAAIRRKGAIRVGGAGRAERRFPEGVFLTGDPSDGCKGVRTMGSSLKSFNLDNHFVRHANFLGELSAVASDLDRTDATFDMVNGLADRSLVSFRSVNFPLHFLRHQDFRVKLHEGPNTPLVPPGSTPPPDSPEMQLMRKDATFAMVPGLADPNAVSFRSFNFPDRFLRHRDFHLFVEEVHSDLDRKDATFTVVPGLSPEPPGPH</sequence>
<dbReference type="STRING" id="1214101.BN159_2379"/>
<feature type="domain" description="Alpha-L-arabinofuranosidase B arabinose-binding" evidence="1">
    <location>
        <begin position="153"/>
        <end position="215"/>
    </location>
</feature>
<evidence type="ECO:0000313" key="3">
    <source>
        <dbReference type="Proteomes" id="UP000008043"/>
    </source>
</evidence>
<name>K4R0A5_STRDJ</name>
<evidence type="ECO:0000259" key="1">
    <source>
        <dbReference type="Pfam" id="PF05270"/>
    </source>
</evidence>
<reference evidence="2 3" key="1">
    <citation type="journal article" date="2012" name="J. Bacteriol.">
        <title>Genome sequence of the bacterium Streptomyces davawensis JCM 4913 and heterologous production of the unique antibiotic roseoflavin.</title>
        <authorList>
            <person name="Jankowitsch F."/>
            <person name="Schwarz J."/>
            <person name="Ruckert C."/>
            <person name="Gust B."/>
            <person name="Szczepanowski R."/>
            <person name="Blom J."/>
            <person name="Pelzer S."/>
            <person name="Kalinowski J."/>
            <person name="Mack M."/>
        </authorList>
    </citation>
    <scope>NUCLEOTIDE SEQUENCE [LARGE SCALE GENOMIC DNA]</scope>
    <source>
        <strain evidence="3">DSM 101723 / JCM 4913 / KCC S-0913 / 768</strain>
    </source>
</reference>
<dbReference type="Pfam" id="PF05270">
    <property type="entry name" value="AbfB"/>
    <property type="match status" value="2"/>
</dbReference>
<dbReference type="KEGG" id="sdv:BN159_2379"/>
<dbReference type="PATRIC" id="fig|1214101.3.peg.2414"/>
<evidence type="ECO:0000313" key="2">
    <source>
        <dbReference type="EMBL" id="CCK26758.1"/>
    </source>
</evidence>
<proteinExistence type="predicted"/>
<dbReference type="CDD" id="cd23399">
    <property type="entry name" value="beta-trefoil_ABD_ABFB"/>
    <property type="match status" value="1"/>
</dbReference>
<protein>
    <recommendedName>
        <fullName evidence="1">Alpha-L-arabinofuranosidase B arabinose-binding domain-containing protein</fullName>
    </recommendedName>
</protein>
<dbReference type="HOGENOM" id="CLU_1244727_0_0_11"/>
<dbReference type="GO" id="GO:0046373">
    <property type="term" value="P:L-arabinose metabolic process"/>
    <property type="evidence" value="ECO:0007669"/>
    <property type="project" value="InterPro"/>
</dbReference>
<dbReference type="OrthoDB" id="3298420at2"/>
<keyword evidence="3" id="KW-1185">Reference proteome</keyword>